<dbReference type="InterPro" id="IPR036610">
    <property type="entry name" value="PEBP-like_sf"/>
</dbReference>
<evidence type="ECO:0000313" key="2">
    <source>
        <dbReference type="Proteomes" id="UP001595821"/>
    </source>
</evidence>
<proteinExistence type="predicted"/>
<organism evidence="1 2">
    <name type="scientific">Natribaculum luteum</name>
    <dbReference type="NCBI Taxonomy" id="1586232"/>
    <lineage>
        <taxon>Archaea</taxon>
        <taxon>Methanobacteriati</taxon>
        <taxon>Methanobacteriota</taxon>
        <taxon>Stenosarchaea group</taxon>
        <taxon>Halobacteria</taxon>
        <taxon>Halobacteriales</taxon>
        <taxon>Natrialbaceae</taxon>
        <taxon>Natribaculum</taxon>
    </lineage>
</organism>
<sequence>MIGLLTSSLDDAEPLTVTSSDFDRGTRLPDWAGFTNENENPELRISGVPDEAESLLVTMIHPEAAEVVDHPWIHWMVWGVSPETAVLPRDGIGDDATEGYNDFLRQGWGGPSPPPEQTETYRFRVYALDIDLDLPPETRRARVASTIGLEGEILAAGELTGQYSAEQGSVFNTVGPRGLRP</sequence>
<dbReference type="InterPro" id="IPR008914">
    <property type="entry name" value="PEBP"/>
</dbReference>
<dbReference type="CDD" id="cd00865">
    <property type="entry name" value="PEBP_bact_arch"/>
    <property type="match status" value="1"/>
</dbReference>
<dbReference type="NCBIfam" id="TIGR00481">
    <property type="entry name" value="YbhB/YbcL family Raf kinase inhibitor-like protein"/>
    <property type="match status" value="1"/>
</dbReference>
<keyword evidence="1" id="KW-0649">Protein kinase inhibitor</keyword>
<dbReference type="PANTHER" id="PTHR30289:SF1">
    <property type="entry name" value="PEBP (PHOSPHATIDYLETHANOLAMINE-BINDING PROTEIN) FAMILY PROTEIN"/>
    <property type="match status" value="1"/>
</dbReference>
<comment type="caution">
    <text evidence="1">The sequence shown here is derived from an EMBL/GenBank/DDBJ whole genome shotgun (WGS) entry which is preliminary data.</text>
</comment>
<evidence type="ECO:0000313" key="1">
    <source>
        <dbReference type="EMBL" id="MFC4249441.1"/>
    </source>
</evidence>
<dbReference type="Pfam" id="PF01161">
    <property type="entry name" value="PBP"/>
    <property type="match status" value="1"/>
</dbReference>
<gene>
    <name evidence="1" type="ORF">ACFOZ7_21330</name>
</gene>
<reference evidence="1 2" key="1">
    <citation type="journal article" date="2014" name="Int. J. Syst. Evol. Microbiol.">
        <title>Complete genome sequence of Corynebacterium casei LMG S-19264T (=DSM 44701T), isolated from a smear-ripened cheese.</title>
        <authorList>
            <consortium name="US DOE Joint Genome Institute (JGI-PGF)"/>
            <person name="Walter F."/>
            <person name="Albersmeier A."/>
            <person name="Kalinowski J."/>
            <person name="Ruckert C."/>
        </authorList>
    </citation>
    <scope>NUCLEOTIDE SEQUENCE [LARGE SCALE GENOMIC DNA]</scope>
    <source>
        <strain evidence="1 2">IBRC-M 10912</strain>
    </source>
</reference>
<dbReference type="EMBL" id="JBHSDJ010000132">
    <property type="protein sequence ID" value="MFC4249441.1"/>
    <property type="molecule type" value="Genomic_DNA"/>
</dbReference>
<protein>
    <submittedName>
        <fullName evidence="1">YbhB/YbcL family Raf kinase inhibitor-like protein</fullName>
    </submittedName>
</protein>
<dbReference type="GO" id="GO:0004860">
    <property type="term" value="F:protein kinase inhibitor activity"/>
    <property type="evidence" value="ECO:0007669"/>
    <property type="project" value="UniProtKB-KW"/>
</dbReference>
<dbReference type="Proteomes" id="UP001595821">
    <property type="component" value="Unassembled WGS sequence"/>
</dbReference>
<dbReference type="InterPro" id="IPR005247">
    <property type="entry name" value="YbhB_YbcL/LppC-like"/>
</dbReference>
<name>A0ABD5P543_9EURY</name>
<dbReference type="SUPFAM" id="SSF49777">
    <property type="entry name" value="PEBP-like"/>
    <property type="match status" value="1"/>
</dbReference>
<accession>A0ABD5P543</accession>
<dbReference type="PANTHER" id="PTHR30289">
    <property type="entry name" value="UNCHARACTERIZED PROTEIN YBCL-RELATED"/>
    <property type="match status" value="1"/>
</dbReference>
<dbReference type="GeneID" id="71852086"/>
<dbReference type="RefSeq" id="WP_246970870.1">
    <property type="nucleotide sequence ID" value="NZ_CP095397.1"/>
</dbReference>
<dbReference type="Gene3D" id="3.90.280.10">
    <property type="entry name" value="PEBP-like"/>
    <property type="match status" value="1"/>
</dbReference>
<dbReference type="AlphaFoldDB" id="A0ABD5P543"/>